<evidence type="ECO:0000256" key="6">
    <source>
        <dbReference type="ARBA" id="ARBA00043993"/>
    </source>
</evidence>
<reference evidence="11 12" key="1">
    <citation type="submission" date="2018-08" db="EMBL/GenBank/DDBJ databases">
        <title>The reduced genetic potential of extracellular carbohydrate catabolism in Euzebyella marina RN62, a Flavobacteriia bacterium isolated from the hadal water.</title>
        <authorList>
            <person name="Xue C."/>
        </authorList>
    </citation>
    <scope>NUCLEOTIDE SEQUENCE [LARGE SCALE GENOMIC DNA]</scope>
    <source>
        <strain evidence="11 12">RN62</strain>
    </source>
</reference>
<evidence type="ECO:0000256" key="4">
    <source>
        <dbReference type="ARBA" id="ARBA00022989"/>
    </source>
</evidence>
<keyword evidence="3 8" id="KW-0812">Transmembrane</keyword>
<keyword evidence="4 8" id="KW-1133">Transmembrane helix</keyword>
<dbReference type="KEGG" id="emar:D1013_18430"/>
<keyword evidence="12" id="KW-1185">Reference proteome</keyword>
<feature type="transmembrane region" description="Helical" evidence="8">
    <location>
        <begin position="26"/>
        <end position="59"/>
    </location>
</feature>
<evidence type="ECO:0000313" key="11">
    <source>
        <dbReference type="EMBL" id="AYN69222.1"/>
    </source>
</evidence>
<proteinExistence type="inferred from homology"/>
<organism evidence="11 12">
    <name type="scientific">Euzebyella marina</name>
    <dbReference type="NCBI Taxonomy" id="1761453"/>
    <lineage>
        <taxon>Bacteria</taxon>
        <taxon>Pseudomonadati</taxon>
        <taxon>Bacteroidota</taxon>
        <taxon>Flavobacteriia</taxon>
        <taxon>Flavobacteriales</taxon>
        <taxon>Flavobacteriaceae</taxon>
        <taxon>Euzebyella</taxon>
    </lineage>
</organism>
<dbReference type="EMBL" id="CP032050">
    <property type="protein sequence ID" value="AYN69222.1"/>
    <property type="molecule type" value="Genomic_DNA"/>
</dbReference>
<dbReference type="InterPro" id="IPR049453">
    <property type="entry name" value="Memb_transporter_dom"/>
</dbReference>
<evidence type="ECO:0000313" key="12">
    <source>
        <dbReference type="Proteomes" id="UP000276309"/>
    </source>
</evidence>
<evidence type="ECO:0000256" key="3">
    <source>
        <dbReference type="ARBA" id="ARBA00022692"/>
    </source>
</evidence>
<keyword evidence="2" id="KW-1003">Cell membrane</keyword>
<evidence type="ECO:0000256" key="7">
    <source>
        <dbReference type="SAM" id="Coils"/>
    </source>
</evidence>
<evidence type="ECO:0000256" key="1">
    <source>
        <dbReference type="ARBA" id="ARBA00004651"/>
    </source>
</evidence>
<dbReference type="GO" id="GO:0005886">
    <property type="term" value="C:plasma membrane"/>
    <property type="evidence" value="ECO:0007669"/>
    <property type="project" value="UniProtKB-SubCell"/>
</dbReference>
<evidence type="ECO:0000256" key="8">
    <source>
        <dbReference type="SAM" id="Phobius"/>
    </source>
</evidence>
<protein>
    <submittedName>
        <fullName evidence="11">Uncharacterized protein</fullName>
    </submittedName>
</protein>
<name>A0A3G2LAD1_9FLAO</name>
<feature type="transmembrane region" description="Helical" evidence="8">
    <location>
        <begin position="402"/>
        <end position="419"/>
    </location>
</feature>
<comment type="subcellular location">
    <subcellularLocation>
        <location evidence="1">Cell membrane</location>
        <topology evidence="1">Multi-pass membrane protein</topology>
    </subcellularLocation>
</comment>
<feature type="domain" description="Integral membrane bound transporter" evidence="10">
    <location>
        <begin position="413"/>
        <end position="534"/>
    </location>
</feature>
<dbReference type="PANTHER" id="PTHR30509:SF8">
    <property type="entry name" value="INNER MEMBRANE PROTEIN YCCS"/>
    <property type="match status" value="1"/>
</dbReference>
<comment type="similarity">
    <text evidence="6">Belongs to the YccS/YhfK family.</text>
</comment>
<feature type="transmembrane region" description="Helical" evidence="8">
    <location>
        <begin position="425"/>
        <end position="442"/>
    </location>
</feature>
<feature type="transmembrane region" description="Helical" evidence="8">
    <location>
        <begin position="149"/>
        <end position="168"/>
    </location>
</feature>
<evidence type="ECO:0000256" key="2">
    <source>
        <dbReference type="ARBA" id="ARBA00022475"/>
    </source>
</evidence>
<dbReference type="Pfam" id="PF13515">
    <property type="entry name" value="FUSC_2"/>
    <property type="match status" value="1"/>
</dbReference>
<feature type="transmembrane region" description="Helical" evidence="8">
    <location>
        <begin position="492"/>
        <end position="510"/>
    </location>
</feature>
<feature type="transmembrane region" description="Helical" evidence="8">
    <location>
        <begin position="71"/>
        <end position="92"/>
    </location>
</feature>
<gene>
    <name evidence="11" type="ORF">D1013_18430</name>
</gene>
<keyword evidence="7" id="KW-0175">Coiled coil</keyword>
<evidence type="ECO:0000256" key="5">
    <source>
        <dbReference type="ARBA" id="ARBA00023136"/>
    </source>
</evidence>
<dbReference type="OrthoDB" id="8670769at2"/>
<evidence type="ECO:0000259" key="10">
    <source>
        <dbReference type="Pfam" id="PF13515"/>
    </source>
</evidence>
<dbReference type="InterPro" id="IPR032692">
    <property type="entry name" value="YccS_N"/>
</dbReference>
<sequence length="733" mass="83809">MGLKQHLFDYSQSFIKYLKSTDFSKAILLGISVSIPIVLGIQLGHLEVGLSVAFGAMWCSPSNTNGSHRHNVISILWATLLVMVISLIGGYLNLREWYMLPVLGIVTFSVAYLAIFGFRASLIGFSGLLALVLSFAYEAKEIEVYEHCLWIGVGGLWYLGLIIIWHHLNPRAQTEETLSEIYQLTASFLKTRGKLIDPKSNQLALRSNLAKQQDKLIELHGTLRDILIKSRKDAGPSIYQNKRLLVFAQLVEILEVALANPVEYDKMNVLFSQKPSLASDFQGLIFEIANQLQYVGNRTPKKALDSKNKLLEEQFKKVRSALEILESEISVEHYLMLHNLIEYQEKQFEKLKKIKWLLEDPHIDENDYINTETALKFIPHQDYSPRLLIDNLNMRSHIFRHSLRLAVIMILGFSIGSFLDFQNPYWILLTIIVIMRPTYGLTKERTKERIIGTLIGSLIAVSVVFFIKSPYVFGILGVVSLVLAFSIVQKNYRIAATFITLSVVFIYGIIRPDILSVIQFRILDTVFGAVLSFLAIYYLWPSWSFLKIEDAVIKSVSANKDFLEQIILFYDRKGEVPIEYKIARKRAFDENSNLSTAFQDMTQEPSSKQIDYERTYELVVHNHRILTSLASLSGYIQNQTTTSASNELKEVANLIDNNLDHTIQILKKNKNGSETMDNEIKFKQLHRSLNNSIEATPPNDRTRRRLQEAHLILEQLHWLFSLSNKLVKLASRA</sequence>
<dbReference type="Pfam" id="PF12805">
    <property type="entry name" value="FUSC-like"/>
    <property type="match status" value="1"/>
</dbReference>
<evidence type="ECO:0000259" key="9">
    <source>
        <dbReference type="Pfam" id="PF12805"/>
    </source>
</evidence>
<feature type="domain" description="Integral membrane protein YccS N-terminal" evidence="9">
    <location>
        <begin position="78"/>
        <end position="339"/>
    </location>
</feature>
<dbReference type="PANTHER" id="PTHR30509">
    <property type="entry name" value="P-HYDROXYBENZOIC ACID EFFLUX PUMP SUBUNIT-RELATED"/>
    <property type="match status" value="1"/>
</dbReference>
<accession>A0A3G2LAD1</accession>
<feature type="transmembrane region" description="Helical" evidence="8">
    <location>
        <begin position="454"/>
        <end position="486"/>
    </location>
</feature>
<feature type="coiled-coil region" evidence="7">
    <location>
        <begin position="301"/>
        <end position="328"/>
    </location>
</feature>
<feature type="transmembrane region" description="Helical" evidence="8">
    <location>
        <begin position="522"/>
        <end position="540"/>
    </location>
</feature>
<dbReference type="AlphaFoldDB" id="A0A3G2LAD1"/>
<keyword evidence="5 8" id="KW-0472">Membrane</keyword>
<dbReference type="Proteomes" id="UP000276309">
    <property type="component" value="Chromosome"/>
</dbReference>
<feature type="transmembrane region" description="Helical" evidence="8">
    <location>
        <begin position="98"/>
        <end position="115"/>
    </location>
</feature>